<dbReference type="SUPFAM" id="SSF51735">
    <property type="entry name" value="NAD(P)-binding Rossmann-fold domains"/>
    <property type="match status" value="1"/>
</dbReference>
<dbReference type="EMBL" id="CP017717">
    <property type="protein sequence ID" value="AQZ66187.1"/>
    <property type="molecule type" value="Genomic_DNA"/>
</dbReference>
<dbReference type="GO" id="GO:0051287">
    <property type="term" value="F:NAD binding"/>
    <property type="evidence" value="ECO:0007669"/>
    <property type="project" value="InterPro"/>
</dbReference>
<comment type="similarity">
    <text evidence="1 6">Belongs to the malic enzymes family.</text>
</comment>
<dbReference type="InterPro" id="IPR037062">
    <property type="entry name" value="Malic_N_dom_sf"/>
</dbReference>
<feature type="domain" description="Malic enzyme NAD-binding" evidence="7">
    <location>
        <begin position="238"/>
        <end position="460"/>
    </location>
</feature>
<keyword evidence="2" id="KW-0560">Oxidoreductase</keyword>
<accession>A0A1V0A7J7</accession>
<sequence>MATVPSVSYSITVRLEVPAGGKAVSQLTHAVESAGGVVTALDVTNAGHEKLRIDVTCAARDTDHAQAIVDQLEAVEGVVIHKVSDRTFLMHLGGKIEMKSKVPLRNRDELSMAYTPGVARVSMAIARNKEDARRLTIKRNTVAVVTDGSAVLGLGNIGPEAALPVMEGKAALFKRFAGIDAWPICLDTQDVDEIVRTVQVIAPGFGGINLEDIGAPRCFEVERRLRELLDIPVFHDDQHGTAICVLAALTNALRVVNKNIEAVKITMAGAGAAGNAVLRLLLAAGARNVVVCDYLGAVHKGRDDLDESLRWIADHTNAEGYSGDLRGAVKDADVFVGVSAPGILTGDDIATMARDAVVFALANPEPEVSPDDAREHAAVVATGRSDYPNQINNVLAFPGVFRGLLDAQASGVTQEMLLAAANALAAVVTPEELGPNYIIPSVFHPDVATAVAAAVRESAGGRARGFTEA</sequence>
<dbReference type="InterPro" id="IPR036291">
    <property type="entry name" value="NAD(P)-bd_dom_sf"/>
</dbReference>
<dbReference type="STRING" id="1909395.BKM31_36250"/>
<evidence type="ECO:0000256" key="4">
    <source>
        <dbReference type="PIRSR" id="PIRSR000106-2"/>
    </source>
</evidence>
<evidence type="ECO:0000256" key="5">
    <source>
        <dbReference type="PIRSR" id="PIRSR000106-3"/>
    </source>
</evidence>
<dbReference type="PIRSF" id="PIRSF000106">
    <property type="entry name" value="ME"/>
    <property type="match status" value="1"/>
</dbReference>
<comment type="cofactor">
    <cofactor evidence="5">
        <name>Mg(2+)</name>
        <dbReference type="ChEBI" id="CHEBI:18420"/>
    </cofactor>
    <cofactor evidence="5">
        <name>Mn(2+)</name>
        <dbReference type="ChEBI" id="CHEBI:29035"/>
    </cofactor>
    <text evidence="5">Divalent metal cations. Prefers magnesium or manganese.</text>
</comment>
<dbReference type="PANTHER" id="PTHR43237">
    <property type="entry name" value="NADP-DEPENDENT MALIC ENZYME"/>
    <property type="match status" value="1"/>
</dbReference>
<feature type="active site" description="Proton donor" evidence="3">
    <location>
        <position position="114"/>
    </location>
</feature>
<protein>
    <submittedName>
        <fullName evidence="9">NAD-dependent malic enzyme</fullName>
    </submittedName>
</protein>
<keyword evidence="10" id="KW-1185">Reference proteome</keyword>
<dbReference type="InterPro" id="IPR001891">
    <property type="entry name" value="Malic_OxRdtase"/>
</dbReference>
<dbReference type="CDD" id="cd05311">
    <property type="entry name" value="NAD_bind_2_malic_enz"/>
    <property type="match status" value="1"/>
</dbReference>
<dbReference type="GO" id="GO:0016616">
    <property type="term" value="F:oxidoreductase activity, acting on the CH-OH group of donors, NAD or NADP as acceptor"/>
    <property type="evidence" value="ECO:0007669"/>
    <property type="project" value="InterPro"/>
</dbReference>
<evidence type="ECO:0000256" key="6">
    <source>
        <dbReference type="RuleBase" id="RU003427"/>
    </source>
</evidence>
<feature type="binding site" evidence="4">
    <location>
        <position position="363"/>
    </location>
    <ligand>
        <name>(S)-malate</name>
        <dbReference type="ChEBI" id="CHEBI:15589"/>
    </ligand>
</feature>
<dbReference type="InterPro" id="IPR012302">
    <property type="entry name" value="Malic_NAD-bd"/>
</dbReference>
<dbReference type="Gene3D" id="3.40.50.720">
    <property type="entry name" value="NAD(P)-binding Rossmann-like Domain"/>
    <property type="match status" value="1"/>
</dbReference>
<dbReference type="Pfam" id="PF00390">
    <property type="entry name" value="malic"/>
    <property type="match status" value="1"/>
</dbReference>
<dbReference type="InterPro" id="IPR051674">
    <property type="entry name" value="Malate_Decarboxylase"/>
</dbReference>
<dbReference type="AlphaFoldDB" id="A0A1V0A7J7"/>
<evidence type="ECO:0000256" key="2">
    <source>
        <dbReference type="ARBA" id="ARBA00023002"/>
    </source>
</evidence>
<dbReference type="SMART" id="SM00919">
    <property type="entry name" value="Malic_M"/>
    <property type="match status" value="1"/>
</dbReference>
<evidence type="ECO:0000256" key="3">
    <source>
        <dbReference type="PIRSR" id="PIRSR000106-1"/>
    </source>
</evidence>
<dbReference type="Proteomes" id="UP000190797">
    <property type="component" value="Chromosome"/>
</dbReference>
<dbReference type="GO" id="GO:0046872">
    <property type="term" value="F:metal ion binding"/>
    <property type="evidence" value="ECO:0007669"/>
    <property type="project" value="UniProtKB-KW"/>
</dbReference>
<name>A0A1V0A7J7_9ACTN</name>
<dbReference type="OrthoDB" id="9805787at2"/>
<proteinExistence type="inferred from homology"/>
<evidence type="ECO:0000259" key="7">
    <source>
        <dbReference type="SMART" id="SM00919"/>
    </source>
</evidence>
<feature type="binding site" evidence="5">
    <location>
        <position position="237"/>
    </location>
    <ligand>
        <name>a divalent metal cation</name>
        <dbReference type="ChEBI" id="CHEBI:60240"/>
    </ligand>
</feature>
<dbReference type="InterPro" id="IPR046346">
    <property type="entry name" value="Aminoacid_DH-like_N_sf"/>
</dbReference>
<evidence type="ECO:0000259" key="8">
    <source>
        <dbReference type="SMART" id="SM01274"/>
    </source>
</evidence>
<dbReference type="InterPro" id="IPR045213">
    <property type="entry name" value="Malic_NAD-bd_bact_type"/>
</dbReference>
<reference evidence="10" key="1">
    <citation type="journal article" date="2017" name="Med. Chem. Commun.">
        <title>Nonomuraea sp. ATCC 55076 harbours the largest actinomycete chromosome to date and the kistamicin biosynthetic gene cluster.</title>
        <authorList>
            <person name="Nazari B."/>
            <person name="Forneris C.C."/>
            <person name="Gibson M.I."/>
            <person name="Moon K."/>
            <person name="Schramma K.R."/>
            <person name="Seyedsayamdost M.R."/>
        </authorList>
    </citation>
    <scope>NUCLEOTIDE SEQUENCE [LARGE SCALE GENOMIC DNA]</scope>
    <source>
        <strain evidence="10">ATCC 55076</strain>
    </source>
</reference>
<evidence type="ECO:0000313" key="9">
    <source>
        <dbReference type="EMBL" id="AQZ66187.1"/>
    </source>
</evidence>
<dbReference type="KEGG" id="noa:BKM31_36250"/>
<evidence type="ECO:0000256" key="1">
    <source>
        <dbReference type="ARBA" id="ARBA00008785"/>
    </source>
</evidence>
<dbReference type="InterPro" id="IPR012301">
    <property type="entry name" value="Malic_N_dom"/>
</dbReference>
<feature type="domain" description="Malic enzyme N-terminal" evidence="8">
    <location>
        <begin position="93"/>
        <end position="226"/>
    </location>
</feature>
<dbReference type="GO" id="GO:0004470">
    <property type="term" value="F:malic enzyme activity"/>
    <property type="evidence" value="ECO:0007669"/>
    <property type="project" value="InterPro"/>
</dbReference>
<feature type="active site" description="Proton acceptor" evidence="3">
    <location>
        <position position="169"/>
    </location>
</feature>
<gene>
    <name evidence="9" type="ORF">BKM31_36250</name>
</gene>
<dbReference type="SUPFAM" id="SSF53223">
    <property type="entry name" value="Aminoacid dehydrogenase-like, N-terminal domain"/>
    <property type="match status" value="1"/>
</dbReference>
<dbReference type="Pfam" id="PF03949">
    <property type="entry name" value="Malic_M"/>
    <property type="match status" value="1"/>
</dbReference>
<dbReference type="Gene3D" id="3.40.50.10380">
    <property type="entry name" value="Malic enzyme, N-terminal domain"/>
    <property type="match status" value="1"/>
</dbReference>
<dbReference type="RefSeq" id="WP_080042464.1">
    <property type="nucleotide sequence ID" value="NZ_CP017717.1"/>
</dbReference>
<dbReference type="PRINTS" id="PR00072">
    <property type="entry name" value="MALOXRDTASE"/>
</dbReference>
<feature type="binding site" evidence="4">
    <location>
        <position position="392"/>
    </location>
    <ligand>
        <name>(S)-malate</name>
        <dbReference type="ChEBI" id="CHEBI:15589"/>
    </ligand>
</feature>
<keyword evidence="5 6" id="KW-0479">Metal-binding</keyword>
<feature type="binding site" evidence="5">
    <location>
        <position position="212"/>
    </location>
    <ligand>
        <name>a divalent metal cation</name>
        <dbReference type="ChEBI" id="CHEBI:60240"/>
    </ligand>
</feature>
<feature type="binding site" evidence="5">
    <location>
        <position position="211"/>
    </location>
    <ligand>
        <name>a divalent metal cation</name>
        <dbReference type="ChEBI" id="CHEBI:60240"/>
    </ligand>
</feature>
<organism evidence="9 10">
    <name type="scientific">[Actinomadura] parvosata subsp. kistnae</name>
    <dbReference type="NCBI Taxonomy" id="1909395"/>
    <lineage>
        <taxon>Bacteria</taxon>
        <taxon>Bacillati</taxon>
        <taxon>Actinomycetota</taxon>
        <taxon>Actinomycetes</taxon>
        <taxon>Streptosporangiales</taxon>
        <taxon>Streptosporangiaceae</taxon>
        <taxon>Nonomuraea</taxon>
    </lineage>
</organism>
<dbReference type="SMART" id="SM01274">
    <property type="entry name" value="malic"/>
    <property type="match status" value="1"/>
</dbReference>
<evidence type="ECO:0000313" key="10">
    <source>
        <dbReference type="Proteomes" id="UP000190797"/>
    </source>
</evidence>
<dbReference type="PANTHER" id="PTHR43237:SF4">
    <property type="entry name" value="NADP-DEPENDENT MALIC ENZYME"/>
    <property type="match status" value="1"/>
</dbReference>